<keyword evidence="3" id="KW-1185">Reference proteome</keyword>
<sequence>MNVQAITLPEELQAAFSIRKQVFVEEQGVPLADEFDDFDTLDSQCRHVLAYYDGQPVGTGRIRAFEGKGKLERICILAPFRKFGIGKQIISALEEIAVQNGYTGVKLHGQSQAKGFYEKLGYQISSAEFMEDGIPHFLMTKAISASQI</sequence>
<dbReference type="GO" id="GO:0004343">
    <property type="term" value="F:glucosamine 6-phosphate N-acetyltransferase activity"/>
    <property type="evidence" value="ECO:0007669"/>
    <property type="project" value="TreeGrafter"/>
</dbReference>
<dbReference type="InterPro" id="IPR039143">
    <property type="entry name" value="GNPNAT1-like"/>
</dbReference>
<dbReference type="EMBL" id="FNDX01000006">
    <property type="protein sequence ID" value="SDI58248.1"/>
    <property type="molecule type" value="Genomic_DNA"/>
</dbReference>
<evidence type="ECO:0000259" key="1">
    <source>
        <dbReference type="PROSITE" id="PS51186"/>
    </source>
</evidence>
<accession>A0A1G8LRD4</accession>
<gene>
    <name evidence="2" type="ORF">SAMN05216192_106217</name>
</gene>
<dbReference type="AlphaFoldDB" id="A0A1G8LRD4"/>
<name>A0A1G8LRD4_9BACL</name>
<dbReference type="PROSITE" id="PS51186">
    <property type="entry name" value="GNAT"/>
    <property type="match status" value="1"/>
</dbReference>
<evidence type="ECO:0000313" key="3">
    <source>
        <dbReference type="Proteomes" id="UP000199050"/>
    </source>
</evidence>
<dbReference type="OrthoDB" id="9796171at2"/>
<evidence type="ECO:0000313" key="2">
    <source>
        <dbReference type="EMBL" id="SDI58248.1"/>
    </source>
</evidence>
<dbReference type="SUPFAM" id="SSF55729">
    <property type="entry name" value="Acyl-CoA N-acyltransferases (Nat)"/>
    <property type="match status" value="1"/>
</dbReference>
<organism evidence="2 3">
    <name type="scientific">Paenibacillus typhae</name>
    <dbReference type="NCBI Taxonomy" id="1174501"/>
    <lineage>
        <taxon>Bacteria</taxon>
        <taxon>Bacillati</taxon>
        <taxon>Bacillota</taxon>
        <taxon>Bacilli</taxon>
        <taxon>Bacillales</taxon>
        <taxon>Paenibacillaceae</taxon>
        <taxon>Paenibacillus</taxon>
    </lineage>
</organism>
<dbReference type="PANTHER" id="PTHR13355">
    <property type="entry name" value="GLUCOSAMINE 6-PHOSPHATE N-ACETYLTRANSFERASE"/>
    <property type="match status" value="1"/>
</dbReference>
<dbReference type="Gene3D" id="3.40.630.30">
    <property type="match status" value="1"/>
</dbReference>
<dbReference type="PANTHER" id="PTHR13355:SF9">
    <property type="entry name" value="ACETYLTRANSFERASE BSU40680-RELATED"/>
    <property type="match status" value="1"/>
</dbReference>
<dbReference type="RefSeq" id="WP_090713639.1">
    <property type="nucleotide sequence ID" value="NZ_CBCSKY010000047.1"/>
</dbReference>
<proteinExistence type="predicted"/>
<keyword evidence="2" id="KW-0808">Transferase</keyword>
<keyword evidence="2" id="KW-0012">Acyltransferase</keyword>
<feature type="domain" description="N-acetyltransferase" evidence="1">
    <location>
        <begin position="1"/>
        <end position="144"/>
    </location>
</feature>
<dbReference type="InterPro" id="IPR016181">
    <property type="entry name" value="Acyl_CoA_acyltransferase"/>
</dbReference>
<dbReference type="Pfam" id="PF13673">
    <property type="entry name" value="Acetyltransf_10"/>
    <property type="match status" value="1"/>
</dbReference>
<dbReference type="STRING" id="1174501.SAMN05216192_106217"/>
<dbReference type="InterPro" id="IPR000182">
    <property type="entry name" value="GNAT_dom"/>
</dbReference>
<protein>
    <submittedName>
        <fullName evidence="2">Predicted N-acyltransferase, GNAT family</fullName>
    </submittedName>
</protein>
<reference evidence="3" key="1">
    <citation type="submission" date="2016-10" db="EMBL/GenBank/DDBJ databases">
        <authorList>
            <person name="Varghese N."/>
            <person name="Submissions S."/>
        </authorList>
    </citation>
    <scope>NUCLEOTIDE SEQUENCE [LARGE SCALE GENOMIC DNA]</scope>
    <source>
        <strain evidence="3">CGMCC 1.11012</strain>
    </source>
</reference>
<dbReference type="CDD" id="cd04301">
    <property type="entry name" value="NAT_SF"/>
    <property type="match status" value="1"/>
</dbReference>
<dbReference type="Proteomes" id="UP000199050">
    <property type="component" value="Unassembled WGS sequence"/>
</dbReference>